<comment type="caution">
    <text evidence="3">The sequence shown here is derived from an EMBL/GenBank/DDBJ whole genome shotgun (WGS) entry which is preliminary data.</text>
</comment>
<proteinExistence type="predicted"/>
<name>A0A066YU45_9ACTN</name>
<gene>
    <name evidence="3" type="ORF">KCH_49960</name>
</gene>
<evidence type="ECO:0000313" key="3">
    <source>
        <dbReference type="EMBL" id="KDN83514.1"/>
    </source>
</evidence>
<feature type="transmembrane region" description="Helical" evidence="2">
    <location>
        <begin position="107"/>
        <end position="129"/>
    </location>
</feature>
<dbReference type="HOGENOM" id="CLU_067786_1_0_11"/>
<sequence>MTSAELRRRLIRPGLRALPTPRTNPFALGYLALLLGTTLYARFGDPETVHRLQSVSSTDAHNLMVHPAISLIGSGLWVAGSVWMPYFWAFGVTVAPLERRVGGIRALGVFAAGHIGATLLSQGVVLGAVASGGAAPDLLDAIDIGVSYGVLASLGGLAGLLRPAGRAVALGAGLALIGNQLLSDPDLVTSVGHPAALLVGCALWPWLRRGRGRDGPAGRPRGRPRRWRALRSGALAPNPPTRPSLRVNSRGGTIDGAQALVRSTQLH</sequence>
<dbReference type="Pfam" id="PF20401">
    <property type="entry name" value="Rhomboid_2"/>
    <property type="match status" value="1"/>
</dbReference>
<keyword evidence="4" id="KW-1185">Reference proteome</keyword>
<evidence type="ECO:0000256" key="2">
    <source>
        <dbReference type="SAM" id="Phobius"/>
    </source>
</evidence>
<dbReference type="eggNOG" id="ENOG50334X6">
    <property type="taxonomic scope" value="Bacteria"/>
</dbReference>
<feature type="transmembrane region" description="Helical" evidence="2">
    <location>
        <begin position="63"/>
        <end position="86"/>
    </location>
</feature>
<dbReference type="RefSeq" id="WP_051653383.1">
    <property type="nucleotide sequence ID" value="NZ_KK853997.1"/>
</dbReference>
<organism evidence="3 4">
    <name type="scientific">Kitasatospora cheerisanensis KCTC 2395</name>
    <dbReference type="NCBI Taxonomy" id="1348663"/>
    <lineage>
        <taxon>Bacteria</taxon>
        <taxon>Bacillati</taxon>
        <taxon>Actinomycetota</taxon>
        <taxon>Actinomycetes</taxon>
        <taxon>Kitasatosporales</taxon>
        <taxon>Streptomycetaceae</taxon>
        <taxon>Kitasatospora</taxon>
    </lineage>
</organism>
<keyword evidence="2" id="KW-0812">Transmembrane</keyword>
<dbReference type="AlphaFoldDB" id="A0A066YU45"/>
<reference evidence="3 4" key="1">
    <citation type="submission" date="2014-05" db="EMBL/GenBank/DDBJ databases">
        <title>Draft Genome Sequence of Kitasatospora cheerisanensis KCTC 2395.</title>
        <authorList>
            <person name="Nam D.H."/>
        </authorList>
    </citation>
    <scope>NUCLEOTIDE SEQUENCE [LARGE SCALE GENOMIC DNA]</scope>
    <source>
        <strain evidence="3 4">KCTC 2395</strain>
    </source>
</reference>
<accession>A0A066YU45</accession>
<dbReference type="InterPro" id="IPR046862">
    <property type="entry name" value="Rhomboid_2"/>
</dbReference>
<feature type="transmembrane region" description="Helical" evidence="2">
    <location>
        <begin position="26"/>
        <end position="43"/>
    </location>
</feature>
<evidence type="ECO:0000313" key="4">
    <source>
        <dbReference type="Proteomes" id="UP000027178"/>
    </source>
</evidence>
<keyword evidence="2" id="KW-1133">Transmembrane helix</keyword>
<dbReference type="EMBL" id="JNBY01000095">
    <property type="protein sequence ID" value="KDN83514.1"/>
    <property type="molecule type" value="Genomic_DNA"/>
</dbReference>
<dbReference type="Proteomes" id="UP000027178">
    <property type="component" value="Unassembled WGS sequence"/>
</dbReference>
<dbReference type="OrthoDB" id="3613079at2"/>
<feature type="transmembrane region" description="Helical" evidence="2">
    <location>
        <begin position="141"/>
        <end position="160"/>
    </location>
</feature>
<keyword evidence="2" id="KW-0472">Membrane</keyword>
<protein>
    <submittedName>
        <fullName evidence="3">Uncharacterized protein</fullName>
    </submittedName>
</protein>
<dbReference type="PATRIC" id="fig|1348663.4.peg.4831"/>
<evidence type="ECO:0000256" key="1">
    <source>
        <dbReference type="SAM" id="MobiDB-lite"/>
    </source>
</evidence>
<feature type="region of interest" description="Disordered" evidence="1">
    <location>
        <begin position="233"/>
        <end position="253"/>
    </location>
</feature>